<protein>
    <recommendedName>
        <fullName evidence="3">Winged helix DNA-binding domain-containing protein</fullName>
    </recommendedName>
</protein>
<dbReference type="EMBL" id="CM001466">
    <property type="protein sequence ID" value="EHY90374.1"/>
    <property type="molecule type" value="Genomic_DNA"/>
</dbReference>
<gene>
    <name evidence="1" type="ORF">SacazDRAFT_03501</name>
</gene>
<dbReference type="Pfam" id="PF06224">
    <property type="entry name" value="AlkZ-like"/>
    <property type="match status" value="1"/>
</dbReference>
<dbReference type="InterPro" id="IPR009351">
    <property type="entry name" value="AlkZ-like"/>
</dbReference>
<name>H8G7L1_9PSEU</name>
<evidence type="ECO:0000313" key="2">
    <source>
        <dbReference type="Proteomes" id="UP000004705"/>
    </source>
</evidence>
<dbReference type="AlphaFoldDB" id="H8G7L1"/>
<evidence type="ECO:0000313" key="1">
    <source>
        <dbReference type="EMBL" id="EHY90374.1"/>
    </source>
</evidence>
<sequence length="373" mass="40213">MLDIDRDQAMAYRIAAQGLHRDSGADPVALRVFDLGVQDDQRGSAELALLARLDGDPAPAPGDDDRLVLAWSHRGAPHYHRAAEFRALITTLPPWDAADAAARLSWQRRDLAAAGMPADEAIRTAAQALRDVVTRTMTKGAASEAVTKVIPDGLSLWCRRCQATHIHDQLMRLATPLAGVALEPGSSPATLVPLRPRPPLARRPDPRAAAEVVRSYLRLHGPATATEAAGFVGTTKAVLTRTMWPDDLVDVSVEGRRGAIPADAVPLLENPPEPNTVRLLPPKDPLVQARDRALLVPDPAHRKEVWKILGNPGTILADGEIAGTWRATRSGRRLDVTMTALLPLSARARAAAEDEAERVCAARGTESLRVTWT</sequence>
<dbReference type="PANTHER" id="PTHR38479:SF2">
    <property type="entry name" value="WINGED HELIX DNA-BINDING DOMAIN-CONTAINING PROTEIN"/>
    <property type="match status" value="1"/>
</dbReference>
<keyword evidence="2" id="KW-1185">Reference proteome</keyword>
<dbReference type="Proteomes" id="UP000004705">
    <property type="component" value="Chromosome"/>
</dbReference>
<dbReference type="OrthoDB" id="9148135at2"/>
<evidence type="ECO:0008006" key="3">
    <source>
        <dbReference type="Google" id="ProtNLM"/>
    </source>
</evidence>
<dbReference type="RefSeq" id="WP_005443730.1">
    <property type="nucleotide sequence ID" value="NZ_CM001466.1"/>
</dbReference>
<proteinExistence type="predicted"/>
<reference evidence="1 2" key="1">
    <citation type="journal article" date="2012" name="Stand. Genomic Sci.">
        <title>Genome sequence of the soil bacterium Saccharomonospora azurea type strain (NA-128(T)).</title>
        <authorList>
            <person name="Klenk H.P."/>
            <person name="Held B."/>
            <person name="Lucas S."/>
            <person name="Lapidus A."/>
            <person name="Copeland A."/>
            <person name="Hammon N."/>
            <person name="Pitluck S."/>
            <person name="Goodwin L.A."/>
            <person name="Han C."/>
            <person name="Tapia R."/>
            <person name="Brambilla E.M."/>
            <person name="Potter G."/>
            <person name="Land M."/>
            <person name="Ivanova N."/>
            <person name="Rohde M."/>
            <person name="Goker M."/>
            <person name="Detter J.C."/>
            <person name="Kyrpides N.C."/>
            <person name="Woyke T."/>
        </authorList>
    </citation>
    <scope>NUCLEOTIDE SEQUENCE [LARGE SCALE GENOMIC DNA]</scope>
    <source>
        <strain evidence="1 2">NA-128</strain>
    </source>
</reference>
<dbReference type="HOGENOM" id="CLU_047003_1_0_11"/>
<dbReference type="PANTHER" id="PTHR38479">
    <property type="entry name" value="LMO0824 PROTEIN"/>
    <property type="match status" value="1"/>
</dbReference>
<organism evidence="1 2">
    <name type="scientific">Saccharomonospora azurea NA-128</name>
    <dbReference type="NCBI Taxonomy" id="882081"/>
    <lineage>
        <taxon>Bacteria</taxon>
        <taxon>Bacillati</taxon>
        <taxon>Actinomycetota</taxon>
        <taxon>Actinomycetes</taxon>
        <taxon>Pseudonocardiales</taxon>
        <taxon>Pseudonocardiaceae</taxon>
        <taxon>Saccharomonospora</taxon>
    </lineage>
</organism>
<accession>H8G7L1</accession>